<keyword evidence="2" id="KW-1185">Reference proteome</keyword>
<dbReference type="PANTHER" id="PTHR11626">
    <property type="entry name" value="FARNESYL-DIPHOSPHATE FARNESYLTRANSFERASE"/>
    <property type="match status" value="1"/>
</dbReference>
<dbReference type="Gene3D" id="1.10.600.10">
    <property type="entry name" value="Farnesyl Diphosphate Synthase"/>
    <property type="match status" value="1"/>
</dbReference>
<dbReference type="GO" id="GO:0045338">
    <property type="term" value="P:farnesyl diphosphate metabolic process"/>
    <property type="evidence" value="ECO:0007669"/>
    <property type="project" value="InterPro"/>
</dbReference>
<dbReference type="OrthoDB" id="1738808at2759"/>
<dbReference type="AlphaFoldDB" id="A0A7J7LRY7"/>
<proteinExistence type="predicted"/>
<organism evidence="1 2">
    <name type="scientific">Kingdonia uniflora</name>
    <dbReference type="NCBI Taxonomy" id="39325"/>
    <lineage>
        <taxon>Eukaryota</taxon>
        <taxon>Viridiplantae</taxon>
        <taxon>Streptophyta</taxon>
        <taxon>Embryophyta</taxon>
        <taxon>Tracheophyta</taxon>
        <taxon>Spermatophyta</taxon>
        <taxon>Magnoliopsida</taxon>
        <taxon>Ranunculales</taxon>
        <taxon>Circaeasteraceae</taxon>
        <taxon>Kingdonia</taxon>
    </lineage>
</organism>
<accession>A0A7J7LRY7</accession>
<name>A0A7J7LRY7_9MAGN</name>
<comment type="caution">
    <text evidence="1">The sequence shown here is derived from an EMBL/GenBank/DDBJ whole genome shotgun (WGS) entry which is preliminary data.</text>
</comment>
<dbReference type="InterPro" id="IPR044844">
    <property type="entry name" value="Trans_IPPS_euk-type"/>
</dbReference>
<dbReference type="GO" id="GO:0051996">
    <property type="term" value="F:squalene synthase [NAD(P)H] activity"/>
    <property type="evidence" value="ECO:0007669"/>
    <property type="project" value="InterPro"/>
</dbReference>
<dbReference type="EMBL" id="JACGCM010002066">
    <property type="protein sequence ID" value="KAF6145413.1"/>
    <property type="molecule type" value="Genomic_DNA"/>
</dbReference>
<evidence type="ECO:0000313" key="1">
    <source>
        <dbReference type="EMBL" id="KAF6145413.1"/>
    </source>
</evidence>
<evidence type="ECO:0000313" key="2">
    <source>
        <dbReference type="Proteomes" id="UP000541444"/>
    </source>
</evidence>
<gene>
    <name evidence="1" type="ORF">GIB67_029182</name>
</gene>
<sequence>MESLGVILGDPNNLYPLLKLKIAANHAAKHIPPEPHWAFCYTMLHKVFMSFGLIIQQLGHELRNAVCIFYLVLRILDTVEPCETTFFLVSEPCVARILGYIDKFMFDVVSLRIRTQRYNFILGVEVVAVIYRICYKVMNTLCPRAILKNELGNKTIVTKLVLKAQLLQSKATARDDLVKIDSRPTKKRHVARVVGRLGSKDLPKISPQNLNC</sequence>
<dbReference type="GO" id="GO:0005789">
    <property type="term" value="C:endoplasmic reticulum membrane"/>
    <property type="evidence" value="ECO:0007669"/>
    <property type="project" value="TreeGrafter"/>
</dbReference>
<reference evidence="1 2" key="1">
    <citation type="journal article" date="2020" name="IScience">
        <title>Genome Sequencing of the Endangered Kingdonia uniflora (Circaeasteraceae, Ranunculales) Reveals Potential Mechanisms of Evolutionary Specialization.</title>
        <authorList>
            <person name="Sun Y."/>
            <person name="Deng T."/>
            <person name="Zhang A."/>
            <person name="Moore M.J."/>
            <person name="Landis J.B."/>
            <person name="Lin N."/>
            <person name="Zhang H."/>
            <person name="Zhang X."/>
            <person name="Huang J."/>
            <person name="Zhang X."/>
            <person name="Sun H."/>
            <person name="Wang H."/>
        </authorList>
    </citation>
    <scope>NUCLEOTIDE SEQUENCE [LARGE SCALE GENOMIC DNA]</scope>
    <source>
        <strain evidence="1">TB1705</strain>
        <tissue evidence="1">Leaf</tissue>
    </source>
</reference>
<dbReference type="SUPFAM" id="SSF48576">
    <property type="entry name" value="Terpenoid synthases"/>
    <property type="match status" value="1"/>
</dbReference>
<dbReference type="InterPro" id="IPR008949">
    <property type="entry name" value="Isoprenoid_synthase_dom_sf"/>
</dbReference>
<dbReference type="PANTHER" id="PTHR11626:SF2">
    <property type="entry name" value="SQUALENE SYNTHASE"/>
    <property type="match status" value="1"/>
</dbReference>
<dbReference type="Proteomes" id="UP000541444">
    <property type="component" value="Unassembled WGS sequence"/>
</dbReference>
<protein>
    <submittedName>
        <fullName evidence="1">Uncharacterized protein</fullName>
    </submittedName>
</protein>